<name>A0A085LLJ2_9BILA</name>
<organism evidence="2 3">
    <name type="scientific">Trichuris suis</name>
    <name type="common">pig whipworm</name>
    <dbReference type="NCBI Taxonomy" id="68888"/>
    <lineage>
        <taxon>Eukaryota</taxon>
        <taxon>Metazoa</taxon>
        <taxon>Ecdysozoa</taxon>
        <taxon>Nematoda</taxon>
        <taxon>Enoplea</taxon>
        <taxon>Dorylaimia</taxon>
        <taxon>Trichinellida</taxon>
        <taxon>Trichuridae</taxon>
        <taxon>Trichuris</taxon>
    </lineage>
</organism>
<dbReference type="InterPro" id="IPR039989">
    <property type="entry name" value="NUDT9"/>
</dbReference>
<feature type="transmembrane region" description="Helical" evidence="1">
    <location>
        <begin position="24"/>
        <end position="47"/>
    </location>
</feature>
<dbReference type="PANTHER" id="PTHR13030">
    <property type="entry name" value="NUDIX HYDROLASE"/>
    <property type="match status" value="1"/>
</dbReference>
<sequence>MVRRVMRNHCKLTLPYKNSLTNEAASVGVTMVLLCLLTLSLLVQSAIQESRERRNERKAFRQIAQTFFARTLAPINVLKLRLLEYDRCPHKDNSPYGLGKFRLRVTCPNPDPSYCGLYGTRRDGSEVMVVECQFAAELTHRGKEIAALCYQNTTTGGRGSRGEAFAGEMCKKWSYPGTEVSSTATHGNSQTTESLRNLSYHNYNCQAYYTKSREVRTTRWILNQYERTGFSGKGKLEEYGANAALYLLITRYSHGTTKVLMEYTDDRVTLPRFWVKKDKIDADLIKRKVSKLNLYCQPSDINVMVQTRQRFWVKKDKIDADLIKRKVSKLALHCSQNDINVMVQTRQRFYTGYLKNKHNTDNAWLEGPIIHLHDQSHSGCFSPYPTHTDARSRKYRWDVLPYTTTPRDFARTFGINSKTHDSYAMGNHCKLTLPYKNSLTNQAASVGATMVLLWLLTLSLLVQPAVQESREWRNERKGFQQAAINFFFSRMAPIKILHLKFSEYDKCPHKNRSPYGIGTFTLRVSCPNPDPSYCGLYGTRRDGSEVMVVECQFAAELNGRGRPIAALCYQNTTTGGRGSRGEAVGGEMCKKWRYPGTELPQLQLPGYLRSPDADVLWYDPANLESFDVSGSRSREVLTTRWIRNRYERTGFSGKGKLEEYGANMALYLLITRYSYGTTKVLIEDTDDRVALPRFWVKKDKIDADLIKRKVSKLNLYCKPSDINVMVKTRQKYHTGYLKNKHNTDNAWLEGPIIHLHDQSDQGCFSPYPVHADAKSRQYRWLVIPHTTTPRDFARSFGISSKTHGSYVMGNHCKLTLSYKNSLTNQAASVGATMVLLCLLTLSLLVQSAAQLSRERRDERNAFQQAATNFFMRTLAPIHILRLWFLEYDKCPHKNRSPYGLGKFTLHVTCPQRDPVHCAYQRKSYAAELSVSSNLRFKPPRSCYCAYSYCGLYGTRRDGYEVMVVDCQFAAELNHPGKVIAALCYQNTTTGGRGSRGEAFGGEMCKKWSYPGTQLPQLQLPEYLKSRNADILWYDPANLESFDGNVSVGSDSPYYSKSREVRTTRWILNQYERTGFSGKGKLEEYGANAALYLLITRYSHGTTKVLMEYTDDRVTLPRFWVKKDKIDADLIKRKVSKLALHCSQNDINVMVQTRQRFYTGYLKNKHNTDNAWLEGPIIHLHDQSHSGCFSPYPTHTDARSRKYRWDVLPYTTTPRDFARTFGINSK</sequence>
<dbReference type="AlphaFoldDB" id="A0A085LLJ2"/>
<dbReference type="Proteomes" id="UP000030764">
    <property type="component" value="Unassembled WGS sequence"/>
</dbReference>
<keyword evidence="1" id="KW-0812">Transmembrane</keyword>
<keyword evidence="3" id="KW-1185">Reference proteome</keyword>
<dbReference type="PANTHER" id="PTHR13030:SF8">
    <property type="entry name" value="ADP-RIBOSE PYROPHOSPHATASE, MITOCHONDRIAL"/>
    <property type="match status" value="1"/>
</dbReference>
<evidence type="ECO:0000313" key="2">
    <source>
        <dbReference type="EMBL" id="KFD45838.1"/>
    </source>
</evidence>
<dbReference type="Gene3D" id="3.90.79.10">
    <property type="entry name" value="Nucleoside Triphosphate Pyrophosphohydrolase"/>
    <property type="match status" value="3"/>
</dbReference>
<proteinExistence type="predicted"/>
<keyword evidence="1" id="KW-1133">Transmembrane helix</keyword>
<evidence type="ECO:0000256" key="1">
    <source>
        <dbReference type="SAM" id="Phobius"/>
    </source>
</evidence>
<dbReference type="EMBL" id="KL363418">
    <property type="protein sequence ID" value="KFD45838.1"/>
    <property type="molecule type" value="Genomic_DNA"/>
</dbReference>
<accession>A0A085LLJ2</accession>
<keyword evidence="1" id="KW-0472">Membrane</keyword>
<protein>
    <submittedName>
        <fullName evidence="2">Uncharacterized protein</fullName>
    </submittedName>
</protein>
<dbReference type="GO" id="GO:0047631">
    <property type="term" value="F:ADP-ribose diphosphatase activity"/>
    <property type="evidence" value="ECO:0007669"/>
    <property type="project" value="InterPro"/>
</dbReference>
<reference evidence="2 3" key="1">
    <citation type="journal article" date="2014" name="Nat. Genet.">
        <title>Genome and transcriptome of the porcine whipworm Trichuris suis.</title>
        <authorList>
            <person name="Jex A.R."/>
            <person name="Nejsum P."/>
            <person name="Schwarz E.M."/>
            <person name="Hu L."/>
            <person name="Young N.D."/>
            <person name="Hall R.S."/>
            <person name="Korhonen P.K."/>
            <person name="Liao S."/>
            <person name="Thamsborg S."/>
            <person name="Xia J."/>
            <person name="Xu P."/>
            <person name="Wang S."/>
            <person name="Scheerlinck J.P."/>
            <person name="Hofmann A."/>
            <person name="Sternberg P.W."/>
            <person name="Wang J."/>
            <person name="Gasser R.B."/>
        </authorList>
    </citation>
    <scope>NUCLEOTIDE SEQUENCE [LARGE SCALE GENOMIC DNA]</scope>
    <source>
        <strain evidence="2">DCEP-RM93M</strain>
    </source>
</reference>
<gene>
    <name evidence="2" type="ORF">M513_13284</name>
</gene>
<evidence type="ECO:0000313" key="3">
    <source>
        <dbReference type="Proteomes" id="UP000030764"/>
    </source>
</evidence>